<dbReference type="InterPro" id="IPR001401">
    <property type="entry name" value="Dynamin_GTPase"/>
</dbReference>
<sequence>MDLSNAQAVTHNEQDPFAALLGLRSLRSGQRLAEISGLRARGIGEHISLPQLVVCGDQSAGKSSVLEGITGLPFPRKDGVCTRFATEILLTHTEHSIHMVAEIIPSLYRSEDVKQELATYRREFVDFNELPLIIAEAGTKMGVRGSGEWGTGPAFASDILRVKVSGLIGLHLSIVDLPGLIAVANDDQTDADVQDVHDLVDTYVQNTRTIVLAVVQANNDIANQGIIQKSKTFDRRGERTIGIITKPDLLNKGTEGRIAALARNQDTTKLKLGFFLLKNPSPSDLAAGYRHQDREQHERSFFAAPPWNGLDLDESRIGITPLRGFL</sequence>
<dbReference type="Gene3D" id="3.40.50.300">
    <property type="entry name" value="P-loop containing nucleotide triphosphate hydrolases"/>
    <property type="match status" value="1"/>
</dbReference>
<organism evidence="2 3">
    <name type="scientific">Extremus antarcticus</name>
    <dbReference type="NCBI Taxonomy" id="702011"/>
    <lineage>
        <taxon>Eukaryota</taxon>
        <taxon>Fungi</taxon>
        <taxon>Dikarya</taxon>
        <taxon>Ascomycota</taxon>
        <taxon>Pezizomycotina</taxon>
        <taxon>Dothideomycetes</taxon>
        <taxon>Dothideomycetidae</taxon>
        <taxon>Mycosphaerellales</taxon>
        <taxon>Extremaceae</taxon>
        <taxon>Extremus</taxon>
    </lineage>
</organism>
<reference evidence="2" key="1">
    <citation type="submission" date="2023-04" db="EMBL/GenBank/DDBJ databases">
        <title>Black Yeasts Isolated from many extreme environments.</title>
        <authorList>
            <person name="Coleine C."/>
            <person name="Stajich J.E."/>
            <person name="Selbmann L."/>
        </authorList>
    </citation>
    <scope>NUCLEOTIDE SEQUENCE</scope>
    <source>
        <strain evidence="2">CCFEE 5312</strain>
    </source>
</reference>
<name>A0AAJ0GAD3_9PEZI</name>
<dbReference type="InterPro" id="IPR022812">
    <property type="entry name" value="Dynamin"/>
</dbReference>
<dbReference type="PRINTS" id="PR00195">
    <property type="entry name" value="DYNAMIN"/>
</dbReference>
<accession>A0AAJ0GAD3</accession>
<gene>
    <name evidence="2" type="ORF">LTR09_011373</name>
</gene>
<dbReference type="InterPro" id="IPR045063">
    <property type="entry name" value="Dynamin_N"/>
</dbReference>
<dbReference type="GO" id="GO:0016559">
    <property type="term" value="P:peroxisome fission"/>
    <property type="evidence" value="ECO:0007669"/>
    <property type="project" value="TreeGrafter"/>
</dbReference>
<dbReference type="Proteomes" id="UP001271007">
    <property type="component" value="Unassembled WGS sequence"/>
</dbReference>
<dbReference type="Pfam" id="PF00350">
    <property type="entry name" value="Dynamin_N"/>
    <property type="match status" value="1"/>
</dbReference>
<dbReference type="GO" id="GO:0008017">
    <property type="term" value="F:microtubule binding"/>
    <property type="evidence" value="ECO:0007669"/>
    <property type="project" value="TreeGrafter"/>
</dbReference>
<evidence type="ECO:0000313" key="2">
    <source>
        <dbReference type="EMBL" id="KAK3047171.1"/>
    </source>
</evidence>
<dbReference type="GO" id="GO:0005739">
    <property type="term" value="C:mitochondrion"/>
    <property type="evidence" value="ECO:0007669"/>
    <property type="project" value="TreeGrafter"/>
</dbReference>
<dbReference type="GO" id="GO:0000266">
    <property type="term" value="P:mitochondrial fission"/>
    <property type="evidence" value="ECO:0007669"/>
    <property type="project" value="TreeGrafter"/>
</dbReference>
<dbReference type="PANTHER" id="PTHR11566">
    <property type="entry name" value="DYNAMIN"/>
    <property type="match status" value="1"/>
</dbReference>
<dbReference type="PROSITE" id="PS51718">
    <property type="entry name" value="G_DYNAMIN_2"/>
    <property type="match status" value="1"/>
</dbReference>
<comment type="caution">
    <text evidence="2">The sequence shown here is derived from an EMBL/GenBank/DDBJ whole genome shotgun (WGS) entry which is preliminary data.</text>
</comment>
<dbReference type="PANTHER" id="PTHR11566:SF21">
    <property type="entry name" value="DYNAMIN RELATED PROTEIN 1, ISOFORM A"/>
    <property type="match status" value="1"/>
</dbReference>
<dbReference type="GO" id="GO:0005874">
    <property type="term" value="C:microtubule"/>
    <property type="evidence" value="ECO:0007669"/>
    <property type="project" value="TreeGrafter"/>
</dbReference>
<dbReference type="GO" id="GO:0005525">
    <property type="term" value="F:GTP binding"/>
    <property type="evidence" value="ECO:0007669"/>
    <property type="project" value="InterPro"/>
</dbReference>
<dbReference type="GO" id="GO:0048312">
    <property type="term" value="P:intracellular distribution of mitochondria"/>
    <property type="evidence" value="ECO:0007669"/>
    <property type="project" value="TreeGrafter"/>
</dbReference>
<dbReference type="CDD" id="cd08771">
    <property type="entry name" value="DLP_1"/>
    <property type="match status" value="1"/>
</dbReference>
<dbReference type="InterPro" id="IPR030381">
    <property type="entry name" value="G_DYNAMIN_dom"/>
</dbReference>
<dbReference type="InterPro" id="IPR027417">
    <property type="entry name" value="P-loop_NTPase"/>
</dbReference>
<dbReference type="GO" id="GO:0006897">
    <property type="term" value="P:endocytosis"/>
    <property type="evidence" value="ECO:0007669"/>
    <property type="project" value="TreeGrafter"/>
</dbReference>
<dbReference type="SMART" id="SM00053">
    <property type="entry name" value="DYNc"/>
    <property type="match status" value="1"/>
</dbReference>
<dbReference type="AlphaFoldDB" id="A0AAJ0GAD3"/>
<feature type="domain" description="Dynamin-type G" evidence="1">
    <location>
        <begin position="46"/>
        <end position="326"/>
    </location>
</feature>
<proteinExistence type="predicted"/>
<dbReference type="GO" id="GO:0016020">
    <property type="term" value="C:membrane"/>
    <property type="evidence" value="ECO:0007669"/>
    <property type="project" value="TreeGrafter"/>
</dbReference>
<evidence type="ECO:0000313" key="3">
    <source>
        <dbReference type="Proteomes" id="UP001271007"/>
    </source>
</evidence>
<evidence type="ECO:0000259" key="1">
    <source>
        <dbReference type="PROSITE" id="PS51718"/>
    </source>
</evidence>
<protein>
    <recommendedName>
        <fullName evidence="1">Dynamin-type G domain-containing protein</fullName>
    </recommendedName>
</protein>
<dbReference type="GO" id="GO:0003924">
    <property type="term" value="F:GTPase activity"/>
    <property type="evidence" value="ECO:0007669"/>
    <property type="project" value="InterPro"/>
</dbReference>
<dbReference type="SUPFAM" id="SSF52540">
    <property type="entry name" value="P-loop containing nucleoside triphosphate hydrolases"/>
    <property type="match status" value="1"/>
</dbReference>
<keyword evidence="3" id="KW-1185">Reference proteome</keyword>
<dbReference type="EMBL" id="JAWDJX010000066">
    <property type="protein sequence ID" value="KAK3047171.1"/>
    <property type="molecule type" value="Genomic_DNA"/>
</dbReference>